<dbReference type="GO" id="GO:0008474">
    <property type="term" value="F:palmitoyl-(protein) hydrolase activity"/>
    <property type="evidence" value="ECO:0007669"/>
    <property type="project" value="TreeGrafter"/>
</dbReference>
<organism evidence="4">
    <name type="scientific">Bandra megavirus</name>
    <dbReference type="NCBI Taxonomy" id="2071566"/>
    <lineage>
        <taxon>Viruses</taxon>
        <taxon>Varidnaviria</taxon>
        <taxon>Bamfordvirae</taxon>
        <taxon>Nucleocytoviricota</taxon>
        <taxon>Megaviricetes</taxon>
        <taxon>Imitervirales</taxon>
        <taxon>Mimiviridae</taxon>
        <taxon>Megamimivirinae</taxon>
        <taxon>Megavirus</taxon>
    </lineage>
</organism>
<proteinExistence type="inferred from homology"/>
<name>A0A2K9V9G8_9VIRU</name>
<evidence type="ECO:0000259" key="3">
    <source>
        <dbReference type="Pfam" id="PF02230"/>
    </source>
</evidence>
<dbReference type="PANTHER" id="PTHR10655">
    <property type="entry name" value="LYSOPHOSPHOLIPASE-RELATED"/>
    <property type="match status" value="1"/>
</dbReference>
<protein>
    <submittedName>
        <fullName evidence="4">Hydrolase</fullName>
    </submittedName>
</protein>
<evidence type="ECO:0000256" key="1">
    <source>
        <dbReference type="ARBA" id="ARBA00006499"/>
    </source>
</evidence>
<dbReference type="EMBL" id="MG779380">
    <property type="protein sequence ID" value="AUV58849.1"/>
    <property type="molecule type" value="Genomic_DNA"/>
</dbReference>
<dbReference type="PANTHER" id="PTHR10655:SF17">
    <property type="entry name" value="LYSOPHOSPHOLIPASE-LIKE PROTEIN 1"/>
    <property type="match status" value="1"/>
</dbReference>
<evidence type="ECO:0000256" key="2">
    <source>
        <dbReference type="ARBA" id="ARBA00022801"/>
    </source>
</evidence>
<dbReference type="InterPro" id="IPR003140">
    <property type="entry name" value="PLipase/COase/thioEstase"/>
</dbReference>
<dbReference type="InterPro" id="IPR029058">
    <property type="entry name" value="AB_hydrolase_fold"/>
</dbReference>
<dbReference type="SUPFAM" id="SSF53474">
    <property type="entry name" value="alpha/beta-Hydrolases"/>
    <property type="match status" value="1"/>
</dbReference>
<sequence>MIYILNLIYMYILNSMNSDDIWLDYLSIDNSESNLGSDLCDNDAIKQYYGIDTESDIYLQKAIETWKIVYKNNNKYFNLFGGQTFQINIKDRYYVIHIPNNCLESSEKFPTLIFLHGLSQSAWNSALKRTRLIDLANKNNFIVIFGQGKGEICCPFRNKDGGIFFGDLYWEIEEPELDINYLKSIMNLEGIIPFDNSKHNIDLNKIRNIMSDKIYLCGYSNGGMYSFNMCFSGLKLAGICSMMGGYGGLAAYSGSKIDKFINKFNTMSTNIPIIIVTGTLDEYNPASQKAVEILGEKNFTNVKFFNIDDKKHSYPNDYESIVWKLFTDKY</sequence>
<evidence type="ECO:0000313" key="4">
    <source>
        <dbReference type="EMBL" id="AUV58849.1"/>
    </source>
</evidence>
<reference evidence="4" key="1">
    <citation type="submission" date="2018-01" db="EMBL/GenBank/DDBJ databases">
        <title>Draft genome sequence of Bandra megavirus.</title>
        <authorList>
            <person name="Chatterjee A."/>
            <person name="Yadav R."/>
            <person name="Kondabagil K."/>
        </authorList>
    </citation>
    <scope>NUCLEOTIDE SEQUENCE</scope>
    <source>
        <strain evidence="4">KK-1</strain>
    </source>
</reference>
<keyword evidence="2 4" id="KW-0378">Hydrolase</keyword>
<dbReference type="Gene3D" id="3.40.50.1820">
    <property type="entry name" value="alpha/beta hydrolase"/>
    <property type="match status" value="1"/>
</dbReference>
<feature type="domain" description="Phospholipase/carboxylesterase/thioesterase" evidence="3">
    <location>
        <begin position="107"/>
        <end position="316"/>
    </location>
</feature>
<dbReference type="Pfam" id="PF02230">
    <property type="entry name" value="Abhydrolase_2"/>
    <property type="match status" value="1"/>
</dbReference>
<dbReference type="GO" id="GO:0052689">
    <property type="term" value="F:carboxylic ester hydrolase activity"/>
    <property type="evidence" value="ECO:0007669"/>
    <property type="project" value="TreeGrafter"/>
</dbReference>
<accession>A0A2K9V9G8</accession>
<comment type="similarity">
    <text evidence="1">Belongs to the AB hydrolase superfamily. AB hydrolase 2 family.</text>
</comment>
<dbReference type="InterPro" id="IPR050565">
    <property type="entry name" value="LYPA1-2/EST-like"/>
</dbReference>